<keyword evidence="2" id="KW-1185">Reference proteome</keyword>
<evidence type="ECO:0000313" key="1">
    <source>
        <dbReference type="EMBL" id="KAK3251384.1"/>
    </source>
</evidence>
<dbReference type="GO" id="GO:0009523">
    <property type="term" value="C:photosystem II"/>
    <property type="evidence" value="ECO:0007669"/>
    <property type="project" value="InterPro"/>
</dbReference>
<dbReference type="GO" id="GO:0009543">
    <property type="term" value="C:chloroplast thylakoid lumen"/>
    <property type="evidence" value="ECO:0007669"/>
    <property type="project" value="TreeGrafter"/>
</dbReference>
<proteinExistence type="inferred from homology"/>
<dbReference type="PANTHER" id="PTHR34041:SF1">
    <property type="entry name" value="PHOTOSYSTEM II REPAIR PROTEIN PSB27-H1, CHLOROPLASTIC"/>
    <property type="match status" value="1"/>
</dbReference>
<dbReference type="InterPro" id="IPR025585">
    <property type="entry name" value="PSII_Psb27"/>
</dbReference>
<evidence type="ECO:0000313" key="2">
    <source>
        <dbReference type="Proteomes" id="UP001190700"/>
    </source>
</evidence>
<dbReference type="Pfam" id="PF13326">
    <property type="entry name" value="PSII_Pbs27"/>
    <property type="match status" value="1"/>
</dbReference>
<dbReference type="PANTHER" id="PTHR34041">
    <property type="entry name" value="PHOTOSYSTEM II REPAIR PROTEIN PSB27-H1, CHLOROPLASTIC"/>
    <property type="match status" value="1"/>
</dbReference>
<comment type="caution">
    <text evidence="1">The sequence shown here is derived from an EMBL/GenBank/DDBJ whole genome shotgun (WGS) entry which is preliminary data.</text>
</comment>
<name>A0AAE0CBT4_9CHLO</name>
<sequence>MALELGCFTAAAVYRTDVKRVHLLRRMRVPLTCSSHTAASSSSRKAAPGPLFSTVYNEKWLRQSGTSGVRRRDFLLGGLLAPALQVNPAHAGESREQKYFVETNRVIDEVLVLVDMKVGDRGIPNQIKAVKLDTNQWVGKYRKDRKFSERVSYQQLFVALNALGSHYSQAGEDAPLPDKKRKRIIKYAKEAKLALYDEPRGMTSQTQISDVVSTAKALLGRE</sequence>
<dbReference type="GO" id="GO:0010207">
    <property type="term" value="P:photosystem II assembly"/>
    <property type="evidence" value="ECO:0007669"/>
    <property type="project" value="InterPro"/>
</dbReference>
<dbReference type="HAMAP" id="MF_01481">
    <property type="entry name" value="PSII_Psb27"/>
    <property type="match status" value="1"/>
</dbReference>
<organism evidence="1 2">
    <name type="scientific">Cymbomonas tetramitiformis</name>
    <dbReference type="NCBI Taxonomy" id="36881"/>
    <lineage>
        <taxon>Eukaryota</taxon>
        <taxon>Viridiplantae</taxon>
        <taxon>Chlorophyta</taxon>
        <taxon>Pyramimonadophyceae</taxon>
        <taxon>Pyramimonadales</taxon>
        <taxon>Pyramimonadaceae</taxon>
        <taxon>Cymbomonas</taxon>
    </lineage>
</organism>
<dbReference type="InterPro" id="IPR038450">
    <property type="entry name" value="PSII_Psb27_sf"/>
</dbReference>
<dbReference type="GO" id="GO:0010206">
    <property type="term" value="P:photosystem II repair"/>
    <property type="evidence" value="ECO:0007669"/>
    <property type="project" value="InterPro"/>
</dbReference>
<dbReference type="Proteomes" id="UP001190700">
    <property type="component" value="Unassembled WGS sequence"/>
</dbReference>
<accession>A0AAE0CBT4</accession>
<reference evidence="1 2" key="1">
    <citation type="journal article" date="2015" name="Genome Biol. Evol.">
        <title>Comparative Genomics of a Bacterivorous Green Alga Reveals Evolutionary Causalities and Consequences of Phago-Mixotrophic Mode of Nutrition.</title>
        <authorList>
            <person name="Burns J.A."/>
            <person name="Paasch A."/>
            <person name="Narechania A."/>
            <person name="Kim E."/>
        </authorList>
    </citation>
    <scope>NUCLEOTIDE SEQUENCE [LARGE SCALE GENOMIC DNA]</scope>
    <source>
        <strain evidence="1 2">PLY_AMNH</strain>
    </source>
</reference>
<dbReference type="Gene3D" id="1.20.58.810">
    <property type="entry name" value="Photosystem II Pbs27"/>
    <property type="match status" value="1"/>
</dbReference>
<dbReference type="AlphaFoldDB" id="A0AAE0CBT4"/>
<protein>
    <submittedName>
        <fullName evidence="1">Uncharacterized protein</fullName>
    </submittedName>
</protein>
<gene>
    <name evidence="1" type="ORF">CYMTET_39275</name>
</gene>
<dbReference type="EMBL" id="LGRX02026071">
    <property type="protein sequence ID" value="KAK3251384.1"/>
    <property type="molecule type" value="Genomic_DNA"/>
</dbReference>